<dbReference type="SUPFAM" id="SSF50346">
    <property type="entry name" value="PRC-barrel domain"/>
    <property type="match status" value="2"/>
</dbReference>
<dbReference type="InterPro" id="IPR011033">
    <property type="entry name" value="PRC_barrel-like_sf"/>
</dbReference>
<reference evidence="3" key="1">
    <citation type="journal article" date="2010" name="Environ. Microbiol.">
        <title>The genome of Syntrophomonas wolfei: new insights into syntrophic metabolism and biohydrogen production.</title>
        <authorList>
            <person name="Sieber J.R."/>
            <person name="Sims D.R."/>
            <person name="Han C."/>
            <person name="Kim E."/>
            <person name="Lykidis A."/>
            <person name="Lapidus A.L."/>
            <person name="McDonnald E."/>
            <person name="Rohlin L."/>
            <person name="Culley D.E."/>
            <person name="Gunsalus R."/>
            <person name="McInerney M.J."/>
        </authorList>
    </citation>
    <scope>NUCLEOTIDE SEQUENCE [LARGE SCALE GENOMIC DNA]</scope>
    <source>
        <strain evidence="3">DSM 2245B / Goettingen</strain>
    </source>
</reference>
<proteinExistence type="predicted"/>
<feature type="domain" description="PRC-barrel" evidence="1">
    <location>
        <begin position="10"/>
        <end position="62"/>
    </location>
</feature>
<evidence type="ECO:0000259" key="1">
    <source>
        <dbReference type="Pfam" id="PF05239"/>
    </source>
</evidence>
<accession>Q0AZR0</accession>
<sequence>MKGAGTMKKTQEIIGLPVFAILDGKKIGQVKDLVINPEEGKVDFILVSNRNWYDGARVLGYKSVMGIGEHAVTTESENLLTTINETANANKLLERHIELKGNRVLTNKGNLIGVISEYIVDEDTGAIACLEFRTAEDESKIEIIDAKQVMTYGVDVIVIKHEESTEVSLQQKAVEAEKLVSPVAVTAVTSSEPTPLATPTASPSAGSSDGAAFFKQKQRQFLLGKKLIQDIKDAIGNVLIAQETVITEEILDLAERNNRFIELTQCAR</sequence>
<dbReference type="Proteomes" id="UP000001968">
    <property type="component" value="Chromosome"/>
</dbReference>
<dbReference type="STRING" id="335541.Swol_0459"/>
<gene>
    <name evidence="2" type="ordered locus">Swol_0459</name>
</gene>
<dbReference type="Pfam" id="PF05239">
    <property type="entry name" value="PRC"/>
    <property type="match status" value="2"/>
</dbReference>
<dbReference type="InterPro" id="IPR027275">
    <property type="entry name" value="PRC-brl_dom"/>
</dbReference>
<dbReference type="KEGG" id="swo:Swol_0459"/>
<keyword evidence="3" id="KW-1185">Reference proteome</keyword>
<dbReference type="EMBL" id="CP000448">
    <property type="protein sequence ID" value="ABI67794.1"/>
    <property type="molecule type" value="Genomic_DNA"/>
</dbReference>
<protein>
    <recommendedName>
        <fullName evidence="1">PRC-barrel domain-containing protein</fullName>
    </recommendedName>
</protein>
<evidence type="ECO:0000313" key="3">
    <source>
        <dbReference type="Proteomes" id="UP000001968"/>
    </source>
</evidence>
<feature type="domain" description="PRC-barrel" evidence="1">
    <location>
        <begin position="98"/>
        <end position="160"/>
    </location>
</feature>
<name>Q0AZR0_SYNWW</name>
<dbReference type="HOGENOM" id="CLU_068642_0_0_9"/>
<dbReference type="Gene3D" id="2.30.30.240">
    <property type="entry name" value="PRC-barrel domain"/>
    <property type="match status" value="2"/>
</dbReference>
<evidence type="ECO:0000313" key="2">
    <source>
        <dbReference type="EMBL" id="ABI67794.1"/>
    </source>
</evidence>
<dbReference type="eggNOG" id="COG3881">
    <property type="taxonomic scope" value="Bacteria"/>
</dbReference>
<organism evidence="2 3">
    <name type="scientific">Syntrophomonas wolfei subsp. wolfei (strain DSM 2245B / Goettingen)</name>
    <dbReference type="NCBI Taxonomy" id="335541"/>
    <lineage>
        <taxon>Bacteria</taxon>
        <taxon>Bacillati</taxon>
        <taxon>Bacillota</taxon>
        <taxon>Clostridia</taxon>
        <taxon>Eubacteriales</taxon>
        <taxon>Syntrophomonadaceae</taxon>
        <taxon>Syntrophomonas</taxon>
    </lineage>
</organism>
<dbReference type="AlphaFoldDB" id="Q0AZR0"/>